<comment type="caution">
    <text evidence="3">The sequence shown here is derived from an EMBL/GenBank/DDBJ whole genome shotgun (WGS) entry which is preliminary data.</text>
</comment>
<evidence type="ECO:0000256" key="1">
    <source>
        <dbReference type="SAM" id="MobiDB-lite"/>
    </source>
</evidence>
<feature type="domain" description="Fibronectin type-III" evidence="2">
    <location>
        <begin position="20"/>
        <end position="113"/>
    </location>
</feature>
<dbReference type="Gene3D" id="2.60.40.10">
    <property type="entry name" value="Immunoglobulins"/>
    <property type="match status" value="4"/>
</dbReference>
<dbReference type="InterPro" id="IPR036116">
    <property type="entry name" value="FN3_sf"/>
</dbReference>
<proteinExistence type="predicted"/>
<dbReference type="SUPFAM" id="SSF49265">
    <property type="entry name" value="Fibronectin type III"/>
    <property type="match status" value="2"/>
</dbReference>
<dbReference type="Proteomes" id="UP000703590">
    <property type="component" value="Unassembled WGS sequence"/>
</dbReference>
<protein>
    <submittedName>
        <fullName evidence="3">Fibronectin type III domain-containing protein</fullName>
    </submittedName>
</protein>
<dbReference type="SMART" id="SM00060">
    <property type="entry name" value="FN3"/>
    <property type="match status" value="3"/>
</dbReference>
<gene>
    <name evidence="3" type="ORF">JWV37_10645</name>
</gene>
<accession>A0ABS2WUG1</accession>
<feature type="region of interest" description="Disordered" evidence="1">
    <location>
        <begin position="1"/>
        <end position="20"/>
    </location>
</feature>
<dbReference type="InterPro" id="IPR003961">
    <property type="entry name" value="FN3_dom"/>
</dbReference>
<dbReference type="InterPro" id="IPR013783">
    <property type="entry name" value="Ig-like_fold"/>
</dbReference>
<evidence type="ECO:0000313" key="4">
    <source>
        <dbReference type="Proteomes" id="UP000703590"/>
    </source>
</evidence>
<reference evidence="3 4" key="3">
    <citation type="submission" date="2021-02" db="EMBL/GenBank/DDBJ databases">
        <authorList>
            <person name="Merkel A.Y."/>
        </authorList>
    </citation>
    <scope>NUCLEOTIDE SEQUENCE [LARGE SCALE GENOMIC DNA]</scope>
    <source>
        <strain evidence="3 4">T05b</strain>
    </source>
</reference>
<dbReference type="EMBL" id="JAFHKK010000028">
    <property type="protein sequence ID" value="MBN2965240.1"/>
    <property type="molecule type" value="Genomic_DNA"/>
</dbReference>
<evidence type="ECO:0000313" key="3">
    <source>
        <dbReference type="EMBL" id="MBN2965240.1"/>
    </source>
</evidence>
<evidence type="ECO:0000259" key="2">
    <source>
        <dbReference type="PROSITE" id="PS50853"/>
    </source>
</evidence>
<dbReference type="PANTHER" id="PTHR46957:SF3">
    <property type="entry name" value="CYTOKINE RECEPTOR"/>
    <property type="match status" value="1"/>
</dbReference>
<dbReference type="CDD" id="cd00063">
    <property type="entry name" value="FN3"/>
    <property type="match status" value="2"/>
</dbReference>
<name>A0ABS2WUG1_9BACT</name>
<dbReference type="InterPro" id="IPR050713">
    <property type="entry name" value="RTP_Phos/Ushers"/>
</dbReference>
<reference evidence="4" key="1">
    <citation type="submission" date="2021-02" db="EMBL/GenBank/DDBJ databases">
        <title>Sulfurospirillum tamanensis sp. nov.</title>
        <authorList>
            <person name="Merkel A.Y."/>
        </authorList>
    </citation>
    <scope>NUCLEOTIDE SEQUENCE [LARGE SCALE GENOMIC DNA]</scope>
    <source>
        <strain evidence="4">T05b</strain>
    </source>
</reference>
<feature type="domain" description="Fibronectin type-III" evidence="2">
    <location>
        <begin position="114"/>
        <end position="209"/>
    </location>
</feature>
<keyword evidence="4" id="KW-1185">Reference proteome</keyword>
<organism evidence="3 4">
    <name type="scientific">Sulfurospirillum tamanense</name>
    <dbReference type="NCBI Taxonomy" id="2813362"/>
    <lineage>
        <taxon>Bacteria</taxon>
        <taxon>Pseudomonadati</taxon>
        <taxon>Campylobacterota</taxon>
        <taxon>Epsilonproteobacteria</taxon>
        <taxon>Campylobacterales</taxon>
        <taxon>Sulfurospirillaceae</taxon>
        <taxon>Sulfurospirillum</taxon>
    </lineage>
</organism>
<sequence length="392" mass="44097">MSGCQRGPLPPETPSINPNLPAVENIKTISDMTEIGFEWTPQYDEGVAGYHLYRGTGEGPLTRVATVNDRYASHYVDTGLTPETLYHYRMATFTTSKQESTPSAVVNAQTRPLLDSVPFVKAIVGLPNRVKLLWRPHPYERVGSYIVERNELNSDTWSRIAEVKGRLNAEYIDTGLKDNHVYRYRVMVRTFDGIISKPSEIIEAKTKPLPKMIEGIEATRTLPKKIILTWRPSPEKDISHYRIYRAPTSVLFYTFLAKTNESRFEDLINTNGADRYYKITAVDTDGLESLRQPNPVMGTTLDIPLPPAITGVRQDASGVLITWSQVDQRAEKFEVIKKARGDSQVIQGITSGQFLDHDVRKGVSYTYEVVAIDQYGLASKASQSVRVQIPNE</sequence>
<dbReference type="PROSITE" id="PS50853">
    <property type="entry name" value="FN3"/>
    <property type="match status" value="2"/>
</dbReference>
<reference evidence="3 4" key="2">
    <citation type="submission" date="2021-02" db="EMBL/GenBank/DDBJ databases">
        <title>Sulfurospirillum tamanensis sp. nov.</title>
        <authorList>
            <person name="Frolova A."/>
            <person name="Merkel A."/>
            <person name="Slobodkin A."/>
        </authorList>
    </citation>
    <scope>NUCLEOTIDE SEQUENCE [LARGE SCALE GENOMIC DNA]</scope>
    <source>
        <strain evidence="3 4">T05b</strain>
    </source>
</reference>
<dbReference type="PANTHER" id="PTHR46957">
    <property type="entry name" value="CYTOKINE RECEPTOR"/>
    <property type="match status" value="1"/>
</dbReference>